<protein>
    <recommendedName>
        <fullName evidence="5">Sulfurtransferase</fullName>
    </recommendedName>
</protein>
<proteinExistence type="inferred from homology"/>
<dbReference type="InterPro" id="IPR042072">
    <property type="entry name" value="DsrC-like_C"/>
</dbReference>
<evidence type="ECO:0000256" key="1">
    <source>
        <dbReference type="ARBA" id="ARBA00004496"/>
    </source>
</evidence>
<dbReference type="GO" id="GO:0097163">
    <property type="term" value="F:sulfur carrier activity"/>
    <property type="evidence" value="ECO:0007669"/>
    <property type="project" value="TreeGrafter"/>
</dbReference>
<dbReference type="Gene3D" id="1.10.10.370">
    <property type="entry name" value="DsrC-like protein, C-terminal domain"/>
    <property type="match status" value="1"/>
</dbReference>
<sequence>MLNGVLKVNENSIQIDHEGYLLEPSDWTEDVAHAIAKKEGIEMTDDVWEVIMFVRDHFETNQCIPEHRRLLQALRKKHGKEKATRRYVYGMFPYGYGQQACKIAGMRVPLKLLLDL</sequence>
<dbReference type="InterPro" id="IPR007453">
    <property type="entry name" value="DsrC/TusE"/>
</dbReference>
<dbReference type="NCBIfam" id="TIGR03342">
    <property type="entry name" value="dsrC_tusE_dsvC"/>
    <property type="match status" value="1"/>
</dbReference>
<reference evidence="4" key="1">
    <citation type="submission" date="2018-06" db="EMBL/GenBank/DDBJ databases">
        <authorList>
            <person name="Zhirakovskaya E."/>
        </authorList>
    </citation>
    <scope>NUCLEOTIDE SEQUENCE</scope>
</reference>
<gene>
    <name evidence="4" type="ORF">MNBD_GAMMA05-1822</name>
</gene>
<dbReference type="SUPFAM" id="SSF69721">
    <property type="entry name" value="DsrC, the gamma subunit of dissimilatory sulfite reductase"/>
    <property type="match status" value="1"/>
</dbReference>
<evidence type="ECO:0000313" key="4">
    <source>
        <dbReference type="EMBL" id="VAW54853.1"/>
    </source>
</evidence>
<dbReference type="PANTHER" id="PTHR37010">
    <property type="entry name" value="SULFURTRANSFERASE TUSE"/>
    <property type="match status" value="1"/>
</dbReference>
<dbReference type="EMBL" id="UOFE01000044">
    <property type="protein sequence ID" value="VAW54853.1"/>
    <property type="molecule type" value="Genomic_DNA"/>
</dbReference>
<evidence type="ECO:0000256" key="2">
    <source>
        <dbReference type="ARBA" id="ARBA00005718"/>
    </source>
</evidence>
<dbReference type="AlphaFoldDB" id="A0A3B0WQZ0"/>
<organism evidence="4">
    <name type="scientific">hydrothermal vent metagenome</name>
    <dbReference type="NCBI Taxonomy" id="652676"/>
    <lineage>
        <taxon>unclassified sequences</taxon>
        <taxon>metagenomes</taxon>
        <taxon>ecological metagenomes</taxon>
    </lineage>
</organism>
<dbReference type="Pfam" id="PF04358">
    <property type="entry name" value="DsrC"/>
    <property type="match status" value="1"/>
</dbReference>
<evidence type="ECO:0000256" key="3">
    <source>
        <dbReference type="ARBA" id="ARBA00022490"/>
    </source>
</evidence>
<dbReference type="GO" id="GO:0002143">
    <property type="term" value="P:tRNA wobble position uridine thiolation"/>
    <property type="evidence" value="ECO:0007669"/>
    <property type="project" value="TreeGrafter"/>
</dbReference>
<comment type="similarity">
    <text evidence="2">Belongs to the DsrC/TusE family.</text>
</comment>
<dbReference type="PANTHER" id="PTHR37010:SF1">
    <property type="entry name" value="SULFURTRANSFERASE TUSE"/>
    <property type="match status" value="1"/>
</dbReference>
<comment type="subcellular location">
    <subcellularLocation>
        <location evidence="1">Cytoplasm</location>
    </subcellularLocation>
</comment>
<evidence type="ECO:0008006" key="5">
    <source>
        <dbReference type="Google" id="ProtNLM"/>
    </source>
</evidence>
<dbReference type="Gene3D" id="3.30.1420.10">
    <property type="match status" value="1"/>
</dbReference>
<dbReference type="InterPro" id="IPR043163">
    <property type="entry name" value="DsrC-like_N"/>
</dbReference>
<accession>A0A3B0WQZ0</accession>
<name>A0A3B0WQZ0_9ZZZZ</name>
<keyword evidence="3" id="KW-0963">Cytoplasm</keyword>
<dbReference type="GO" id="GO:0005737">
    <property type="term" value="C:cytoplasm"/>
    <property type="evidence" value="ECO:0007669"/>
    <property type="project" value="UniProtKB-SubCell"/>
</dbReference>
<dbReference type="InterPro" id="IPR025526">
    <property type="entry name" value="DsrC-like_dom_sf"/>
</dbReference>
<dbReference type="PIRSF" id="PIRSF006223">
    <property type="entry name" value="DsrC_TusE"/>
    <property type="match status" value="1"/>
</dbReference>